<name>A0A0V7ZGF2_9CYAN</name>
<evidence type="ECO:0000313" key="1">
    <source>
        <dbReference type="EMBL" id="KST63511.1"/>
    </source>
</evidence>
<dbReference type="EMBL" id="LMTZ01000137">
    <property type="protein sequence ID" value="KST63511.1"/>
    <property type="molecule type" value="Genomic_DNA"/>
</dbReference>
<comment type="caution">
    <text evidence="1">The sequence shown here is derived from an EMBL/GenBank/DDBJ whole genome shotgun (WGS) entry which is preliminary data.</text>
</comment>
<sequence length="91" mass="10088">MELAVTAPALVPNHIVRNIHDSTYFECVELLKFINSSPLGRKAINKLSYKLSGSKRKMLGRILNATFITPFDKLNSGLEWAVNGLAEFLPG</sequence>
<accession>A0A0V7ZGF2</accession>
<dbReference type="RefSeq" id="WP_027841255.1">
    <property type="nucleotide sequence ID" value="NZ_LMTZ01000137.1"/>
</dbReference>
<reference evidence="1 2" key="1">
    <citation type="journal article" date="2015" name="Genome Announc.">
        <title>Draft Genome of the Euendolithic (true boring) Cyanobacterium Mastigocoleus testarum strain BC008.</title>
        <authorList>
            <person name="Guida B.S."/>
            <person name="Garcia-Pichel F."/>
        </authorList>
    </citation>
    <scope>NUCLEOTIDE SEQUENCE [LARGE SCALE GENOMIC DNA]</scope>
    <source>
        <strain evidence="1 2">BC008</strain>
    </source>
</reference>
<gene>
    <name evidence="1" type="ORF">BC008_13690</name>
</gene>
<evidence type="ECO:0000313" key="2">
    <source>
        <dbReference type="Proteomes" id="UP000053372"/>
    </source>
</evidence>
<proteinExistence type="predicted"/>
<dbReference type="AlphaFoldDB" id="A0A0V7ZGF2"/>
<organism evidence="1 2">
    <name type="scientific">Mastigocoleus testarum BC008</name>
    <dbReference type="NCBI Taxonomy" id="371196"/>
    <lineage>
        <taxon>Bacteria</taxon>
        <taxon>Bacillati</taxon>
        <taxon>Cyanobacteriota</taxon>
        <taxon>Cyanophyceae</taxon>
        <taxon>Nostocales</taxon>
        <taxon>Hapalosiphonaceae</taxon>
        <taxon>Mastigocoleus</taxon>
    </lineage>
</organism>
<keyword evidence="2" id="KW-1185">Reference proteome</keyword>
<protein>
    <submittedName>
        <fullName evidence="1">Uncharacterized protein</fullName>
    </submittedName>
</protein>
<dbReference type="Proteomes" id="UP000053372">
    <property type="component" value="Unassembled WGS sequence"/>
</dbReference>